<dbReference type="EMBL" id="CAJHNH020000057">
    <property type="protein sequence ID" value="CAG5114946.1"/>
    <property type="molecule type" value="Genomic_DNA"/>
</dbReference>
<dbReference type="AlphaFoldDB" id="A0A8S3YKH0"/>
<reference evidence="2" key="1">
    <citation type="submission" date="2021-04" db="EMBL/GenBank/DDBJ databases">
        <authorList>
            <consortium name="Molecular Ecology Group"/>
        </authorList>
    </citation>
    <scope>NUCLEOTIDE SEQUENCE</scope>
</reference>
<keyword evidence="3" id="KW-1185">Reference proteome</keyword>
<dbReference type="OrthoDB" id="643377at2759"/>
<feature type="non-terminal residue" evidence="2">
    <location>
        <position position="61"/>
    </location>
</feature>
<proteinExistence type="predicted"/>
<gene>
    <name evidence="2" type="ORF">CUNI_LOCUS504</name>
</gene>
<evidence type="ECO:0000256" key="1">
    <source>
        <dbReference type="SAM" id="SignalP"/>
    </source>
</evidence>
<evidence type="ECO:0000313" key="3">
    <source>
        <dbReference type="Proteomes" id="UP000678393"/>
    </source>
</evidence>
<evidence type="ECO:0000313" key="2">
    <source>
        <dbReference type="EMBL" id="CAG5114946.1"/>
    </source>
</evidence>
<organism evidence="2 3">
    <name type="scientific">Candidula unifasciata</name>
    <dbReference type="NCBI Taxonomy" id="100452"/>
    <lineage>
        <taxon>Eukaryota</taxon>
        <taxon>Metazoa</taxon>
        <taxon>Spiralia</taxon>
        <taxon>Lophotrochozoa</taxon>
        <taxon>Mollusca</taxon>
        <taxon>Gastropoda</taxon>
        <taxon>Heterobranchia</taxon>
        <taxon>Euthyneura</taxon>
        <taxon>Panpulmonata</taxon>
        <taxon>Eupulmonata</taxon>
        <taxon>Stylommatophora</taxon>
        <taxon>Helicina</taxon>
        <taxon>Helicoidea</taxon>
        <taxon>Geomitridae</taxon>
        <taxon>Candidula</taxon>
    </lineage>
</organism>
<protein>
    <recommendedName>
        <fullName evidence="4">LRRNT domain-containing protein</fullName>
    </recommendedName>
</protein>
<accession>A0A8S3YKH0</accession>
<feature type="chain" id="PRO_5035866106" description="LRRNT domain-containing protein" evidence="1">
    <location>
        <begin position="21"/>
        <end position="61"/>
    </location>
</feature>
<sequence length="61" mass="6746">MKRYLPLAALLACVRISASGARCPYKECVCDSISIVCQNRNLTRIPALISEKADEAFLLMD</sequence>
<dbReference type="Proteomes" id="UP000678393">
    <property type="component" value="Unassembled WGS sequence"/>
</dbReference>
<name>A0A8S3YKH0_9EUPU</name>
<feature type="signal peptide" evidence="1">
    <location>
        <begin position="1"/>
        <end position="20"/>
    </location>
</feature>
<evidence type="ECO:0008006" key="4">
    <source>
        <dbReference type="Google" id="ProtNLM"/>
    </source>
</evidence>
<comment type="caution">
    <text evidence="2">The sequence shown here is derived from an EMBL/GenBank/DDBJ whole genome shotgun (WGS) entry which is preliminary data.</text>
</comment>
<keyword evidence="1" id="KW-0732">Signal</keyword>